<dbReference type="RefSeq" id="WP_320426851.1">
    <property type="nucleotide sequence ID" value="NZ_JAXCLA010000012.1"/>
</dbReference>
<accession>A0ABU5DRD5</accession>
<evidence type="ECO:0000313" key="3">
    <source>
        <dbReference type="EMBL" id="MDY0748881.1"/>
    </source>
</evidence>
<dbReference type="InterPro" id="IPR013424">
    <property type="entry name" value="Ice-binding_C"/>
</dbReference>
<comment type="caution">
    <text evidence="3">The sequence shown here is derived from an EMBL/GenBank/DDBJ whole genome shotgun (WGS) entry which is preliminary data.</text>
</comment>
<feature type="chain" id="PRO_5047298459" evidence="1">
    <location>
        <begin position="40"/>
        <end position="1003"/>
    </location>
</feature>
<dbReference type="InterPro" id="IPR011050">
    <property type="entry name" value="Pectin_lyase_fold/virulence"/>
</dbReference>
<proteinExistence type="predicted"/>
<organism evidence="3 4">
    <name type="scientific">Roseateles agri</name>
    <dbReference type="NCBI Taxonomy" id="3098619"/>
    <lineage>
        <taxon>Bacteria</taxon>
        <taxon>Pseudomonadati</taxon>
        <taxon>Pseudomonadota</taxon>
        <taxon>Betaproteobacteria</taxon>
        <taxon>Burkholderiales</taxon>
        <taxon>Sphaerotilaceae</taxon>
        <taxon>Roseateles</taxon>
    </lineage>
</organism>
<evidence type="ECO:0000256" key="1">
    <source>
        <dbReference type="SAM" id="SignalP"/>
    </source>
</evidence>
<protein>
    <submittedName>
        <fullName evidence="3">PEP-CTERM sorting domain-containing protein</fullName>
    </submittedName>
</protein>
<dbReference type="Proteomes" id="UP001285263">
    <property type="component" value="Unassembled WGS sequence"/>
</dbReference>
<keyword evidence="4" id="KW-1185">Reference proteome</keyword>
<dbReference type="Pfam" id="PF07589">
    <property type="entry name" value="PEP-CTERM"/>
    <property type="match status" value="1"/>
</dbReference>
<dbReference type="EMBL" id="JAXCLA010000012">
    <property type="protein sequence ID" value="MDY0748881.1"/>
    <property type="molecule type" value="Genomic_DNA"/>
</dbReference>
<evidence type="ECO:0000259" key="2">
    <source>
        <dbReference type="Pfam" id="PF07589"/>
    </source>
</evidence>
<feature type="signal peptide" evidence="1">
    <location>
        <begin position="1"/>
        <end position="39"/>
    </location>
</feature>
<dbReference type="SUPFAM" id="SSF51126">
    <property type="entry name" value="Pectin lyase-like"/>
    <property type="match status" value="2"/>
</dbReference>
<sequence>MQAFRPVPSVHHRPARFRLRASSAAAALALAGMSQLAMADVCSFSSGNYSVSGCLTTLGSGDSLSIIGGSYKYLDVALTTTAGGAIDASDNLYFATGNTINNGGNFRFLNDSSLFDNGASGVFVNTGTLSKVAGGGDSTIGISGFVNNGGTINAQTGRIIFNSGATFNAGSSFTGPGTVLVSGGASFSGAFSSDGSLVLGGGTYTGSGTTPATLSSGSLQLNSGTLAGSWQTASGTTVNIVGGSYKYVGGTLSNAGTLVASDNLYFNNGTTLTNNGSYQFTNDSNLFNNDGPGSFVNNGTLAKVGGGGDSHVSVSGFSNSGTGVIDVQTGRMLFDNGGQFASGTRITGAGQVLVTNGASFSGALSTANNLYLTGGTITANNVVATGDVYWTAGTLSGTWENTGGSTLRVDGGSYKYVAGTLTNAGTMTTTDNLYFNAGSTLVNNSSYQFTNDAGLYNNDGPGSFINNGTLAKVGGAGDSHIGISGFSNGDTGIIDVQTGRMIFDSGASFSSGTRITGAGQVLVTRGASFSGALSTADNLYLSGGTITGNNVVATGDVHWTSDTMAGTWQTASGSTLYVDGGSYKYVGGTLTNAGTMTATDNLYFDDGNTLVNTGSYQFLNDAGLYNNGGAGSFVNKGTLAKIAGGGDTHVSVSGFSNASTGVIDVQTGRMVFDNGAQFASGSRITGAGQVLVTNGATFNGTLSTGSNLYLSGGTITANNVVATGDAHWTSSTMTGAWQSASGSTLYVEGGSYKYAAGLTLAGRTSATDNLYAYGSGALTNNGRYEFANDSGIYGGGDLVNTGSIVKTAGGGTSDLSGVALQNLGTLEAQTGTLRLPDNFTNAGTLMGVATIQANGTLTNNGHIAPGSAAATGTLTLASNLVQGPLGVLDIRLSSAAASDFLQVAGTAAIDGSTLALSCFSCMLQQGDTYLLMSSSGALTGTFANVTTSGFGNGFEYTLDYSHANEVWLDVTQVGAVPEPSSYAMLLAGFGVIGWLTRRRKKLA</sequence>
<evidence type="ECO:0000313" key="4">
    <source>
        <dbReference type="Proteomes" id="UP001285263"/>
    </source>
</evidence>
<feature type="domain" description="Ice-binding protein C-terminal" evidence="2">
    <location>
        <begin position="975"/>
        <end position="999"/>
    </location>
</feature>
<dbReference type="InterPro" id="IPR001969">
    <property type="entry name" value="Aspartic_peptidase_AS"/>
</dbReference>
<keyword evidence="1" id="KW-0732">Signal</keyword>
<gene>
    <name evidence="3" type="ORF">SNE35_30560</name>
</gene>
<name>A0ABU5DRD5_9BURK</name>
<dbReference type="PROSITE" id="PS00141">
    <property type="entry name" value="ASP_PROTEASE"/>
    <property type="match status" value="1"/>
</dbReference>
<reference evidence="3 4" key="1">
    <citation type="submission" date="2023-11" db="EMBL/GenBank/DDBJ databases">
        <title>Paucibacter sp. nov., isolated from fresh soil in Korea.</title>
        <authorList>
            <person name="Le N.T.T."/>
        </authorList>
    </citation>
    <scope>NUCLEOTIDE SEQUENCE [LARGE SCALE GENOMIC DNA]</scope>
    <source>
        <strain evidence="3 4">R3-3</strain>
    </source>
</reference>
<dbReference type="NCBIfam" id="TIGR02595">
    <property type="entry name" value="PEP_CTERM"/>
    <property type="match status" value="1"/>
</dbReference>